<dbReference type="SMART" id="SM00350">
    <property type="entry name" value="MCM"/>
    <property type="match status" value="1"/>
</dbReference>
<evidence type="ECO:0000256" key="10">
    <source>
        <dbReference type="ARBA" id="ARBA00022806"/>
    </source>
</evidence>
<evidence type="ECO:0000256" key="4">
    <source>
        <dbReference type="ARBA" id="ARBA00018925"/>
    </source>
</evidence>
<evidence type="ECO:0000256" key="3">
    <source>
        <dbReference type="ARBA" id="ARBA00012551"/>
    </source>
</evidence>
<keyword evidence="12" id="KW-0067">ATP-binding</keyword>
<evidence type="ECO:0000256" key="8">
    <source>
        <dbReference type="ARBA" id="ARBA00022771"/>
    </source>
</evidence>
<dbReference type="FunFam" id="3.30.1640.10:FF:000003">
    <property type="entry name" value="DNA helicase"/>
    <property type="match status" value="1"/>
</dbReference>
<dbReference type="AlphaFoldDB" id="A0A2T0FMN8"/>
<dbReference type="GO" id="GO:0043138">
    <property type="term" value="F:3'-5' DNA helicase activity"/>
    <property type="evidence" value="ECO:0007669"/>
    <property type="project" value="TreeGrafter"/>
</dbReference>
<keyword evidence="6" id="KW-0479">Metal-binding</keyword>
<dbReference type="GO" id="GO:0008270">
    <property type="term" value="F:zinc ion binding"/>
    <property type="evidence" value="ECO:0007669"/>
    <property type="project" value="UniProtKB-KW"/>
</dbReference>
<evidence type="ECO:0000256" key="2">
    <source>
        <dbReference type="ARBA" id="ARBA00008010"/>
    </source>
</evidence>
<dbReference type="SUPFAM" id="SSF50249">
    <property type="entry name" value="Nucleic acid-binding proteins"/>
    <property type="match status" value="1"/>
</dbReference>
<dbReference type="Gene3D" id="2.20.28.10">
    <property type="match status" value="1"/>
</dbReference>
<feature type="compositionally biased region" description="Basic and acidic residues" evidence="19">
    <location>
        <begin position="1"/>
        <end position="13"/>
    </location>
</feature>
<keyword evidence="22" id="KW-1185">Reference proteome</keyword>
<dbReference type="PROSITE" id="PS50051">
    <property type="entry name" value="MCM_2"/>
    <property type="match status" value="1"/>
</dbReference>
<protein>
    <recommendedName>
        <fullName evidence="4">DNA replication licensing factor MCM2</fullName>
        <ecNumber evidence="3">3.6.4.12</ecNumber>
    </recommendedName>
    <alternativeName>
        <fullName evidence="17">DNA replication licensing factor mcm2</fullName>
    </alternativeName>
    <alternativeName>
        <fullName evidence="18">Minichromosome maintenance protein 2</fullName>
    </alternativeName>
</protein>
<dbReference type="GO" id="GO:0003688">
    <property type="term" value="F:DNA replication origin binding"/>
    <property type="evidence" value="ECO:0007669"/>
    <property type="project" value="UniProtKB-ARBA"/>
</dbReference>
<dbReference type="Gene3D" id="3.30.1640.10">
    <property type="entry name" value="mini-chromosome maintenance (MCM) complex, chain A, domain 1"/>
    <property type="match status" value="1"/>
</dbReference>
<dbReference type="RefSeq" id="XP_024666208.1">
    <property type="nucleotide sequence ID" value="XM_024810440.1"/>
</dbReference>
<feature type="compositionally biased region" description="Basic and acidic residues" evidence="19">
    <location>
        <begin position="687"/>
        <end position="701"/>
    </location>
</feature>
<reference evidence="21 22" key="1">
    <citation type="submission" date="2017-04" db="EMBL/GenBank/DDBJ databases">
        <title>Genome sequencing of [Candida] sorbophila.</title>
        <authorList>
            <person name="Ahn J.O."/>
        </authorList>
    </citation>
    <scope>NUCLEOTIDE SEQUENCE [LARGE SCALE GENOMIC DNA]</scope>
    <source>
        <strain evidence="21 22">DS02</strain>
    </source>
</reference>
<dbReference type="GO" id="GO:0003682">
    <property type="term" value="F:chromatin binding"/>
    <property type="evidence" value="ECO:0007669"/>
    <property type="project" value="UniProtKB-ARBA"/>
</dbReference>
<evidence type="ECO:0000256" key="12">
    <source>
        <dbReference type="ARBA" id="ARBA00022840"/>
    </source>
</evidence>
<evidence type="ECO:0000259" key="20">
    <source>
        <dbReference type="PROSITE" id="PS50051"/>
    </source>
</evidence>
<keyword evidence="8" id="KW-0863">Zinc-finger</keyword>
<feature type="region of interest" description="Disordered" evidence="19">
    <location>
        <begin position="687"/>
        <end position="709"/>
    </location>
</feature>
<evidence type="ECO:0000256" key="18">
    <source>
        <dbReference type="ARBA" id="ARBA00078186"/>
    </source>
</evidence>
<keyword evidence="10" id="KW-0347">Helicase</keyword>
<dbReference type="GO" id="GO:0017116">
    <property type="term" value="F:single-stranded DNA helicase activity"/>
    <property type="evidence" value="ECO:0007669"/>
    <property type="project" value="TreeGrafter"/>
</dbReference>
<dbReference type="Pfam" id="PF00493">
    <property type="entry name" value="MCM"/>
    <property type="match status" value="1"/>
</dbReference>
<evidence type="ECO:0000256" key="14">
    <source>
        <dbReference type="ARBA" id="ARBA00023242"/>
    </source>
</evidence>
<dbReference type="Gene3D" id="2.40.50.140">
    <property type="entry name" value="Nucleic acid-binding proteins"/>
    <property type="match status" value="1"/>
</dbReference>
<dbReference type="GO" id="GO:1902975">
    <property type="term" value="P:mitotic DNA replication initiation"/>
    <property type="evidence" value="ECO:0007669"/>
    <property type="project" value="TreeGrafter"/>
</dbReference>
<dbReference type="GO" id="GO:0043596">
    <property type="term" value="C:nuclear replication fork"/>
    <property type="evidence" value="ECO:0007669"/>
    <property type="project" value="UniProtKB-ARBA"/>
</dbReference>
<dbReference type="CDD" id="cd17753">
    <property type="entry name" value="MCM2"/>
    <property type="match status" value="1"/>
</dbReference>
<dbReference type="GeneID" id="36517631"/>
<comment type="caution">
    <text evidence="21">The sequence shown here is derived from an EMBL/GenBank/DDBJ whole genome shotgun (WGS) entry which is preliminary data.</text>
</comment>
<evidence type="ECO:0000313" key="21">
    <source>
        <dbReference type="EMBL" id="PRT56263.1"/>
    </source>
</evidence>
<evidence type="ECO:0000313" key="22">
    <source>
        <dbReference type="Proteomes" id="UP000238350"/>
    </source>
</evidence>
<dbReference type="InterPro" id="IPR027417">
    <property type="entry name" value="P-loop_NTPase"/>
</dbReference>
<dbReference type="InterPro" id="IPR031327">
    <property type="entry name" value="MCM"/>
</dbReference>
<dbReference type="OrthoDB" id="844at2759"/>
<dbReference type="GO" id="GO:0005524">
    <property type="term" value="F:ATP binding"/>
    <property type="evidence" value="ECO:0007669"/>
    <property type="project" value="UniProtKB-KW"/>
</dbReference>
<evidence type="ECO:0000256" key="9">
    <source>
        <dbReference type="ARBA" id="ARBA00022801"/>
    </source>
</evidence>
<evidence type="ECO:0000256" key="1">
    <source>
        <dbReference type="ARBA" id="ARBA00004123"/>
    </source>
</evidence>
<dbReference type="InterPro" id="IPR041562">
    <property type="entry name" value="MCM_lid"/>
</dbReference>
<evidence type="ECO:0000256" key="13">
    <source>
        <dbReference type="ARBA" id="ARBA00023125"/>
    </source>
</evidence>
<evidence type="ECO:0000256" key="19">
    <source>
        <dbReference type="SAM" id="MobiDB-lite"/>
    </source>
</evidence>
<evidence type="ECO:0000256" key="16">
    <source>
        <dbReference type="ARBA" id="ARBA00047995"/>
    </source>
</evidence>
<dbReference type="PANTHER" id="PTHR11630:SF44">
    <property type="entry name" value="DNA REPLICATION LICENSING FACTOR MCM2"/>
    <property type="match status" value="1"/>
</dbReference>
<keyword evidence="7" id="KW-0547">Nucleotide-binding</keyword>
<feature type="region of interest" description="Disordered" evidence="19">
    <location>
        <begin position="118"/>
        <end position="174"/>
    </location>
</feature>
<dbReference type="SUPFAM" id="SSF52540">
    <property type="entry name" value="P-loop containing nucleoside triphosphate hydrolases"/>
    <property type="match status" value="1"/>
</dbReference>
<evidence type="ECO:0000256" key="7">
    <source>
        <dbReference type="ARBA" id="ARBA00022741"/>
    </source>
</evidence>
<feature type="domain" description="MCM C-terminal AAA(+) ATPase" evidence="20">
    <location>
        <begin position="480"/>
        <end position="685"/>
    </location>
</feature>
<dbReference type="PRINTS" id="PR01657">
    <property type="entry name" value="MCMFAMILY"/>
</dbReference>
<keyword evidence="5" id="KW-0235">DNA replication</keyword>
<dbReference type="Proteomes" id="UP000238350">
    <property type="component" value="Unassembled WGS sequence"/>
</dbReference>
<feature type="region of interest" description="Disordered" evidence="19">
    <location>
        <begin position="1"/>
        <end position="47"/>
    </location>
</feature>
<dbReference type="EMBL" id="NDIQ01000022">
    <property type="protein sequence ID" value="PRT56263.1"/>
    <property type="molecule type" value="Genomic_DNA"/>
</dbReference>
<dbReference type="GO" id="GO:0042555">
    <property type="term" value="C:MCM complex"/>
    <property type="evidence" value="ECO:0007669"/>
    <property type="project" value="InterPro"/>
</dbReference>
<feature type="compositionally biased region" description="Acidic residues" evidence="19">
    <location>
        <begin position="37"/>
        <end position="47"/>
    </location>
</feature>
<dbReference type="GO" id="GO:0016887">
    <property type="term" value="F:ATP hydrolysis activity"/>
    <property type="evidence" value="ECO:0007669"/>
    <property type="project" value="RHEA"/>
</dbReference>
<dbReference type="GO" id="GO:0006267">
    <property type="term" value="P:pre-replicative complex assembly involved in nuclear cell cycle DNA replication"/>
    <property type="evidence" value="ECO:0007669"/>
    <property type="project" value="UniProtKB-ARBA"/>
</dbReference>
<evidence type="ECO:0000256" key="17">
    <source>
        <dbReference type="ARBA" id="ARBA00074927"/>
    </source>
</evidence>
<dbReference type="InterPro" id="IPR027925">
    <property type="entry name" value="MCM_N"/>
</dbReference>
<dbReference type="GO" id="GO:0003697">
    <property type="term" value="F:single-stranded DNA binding"/>
    <property type="evidence" value="ECO:0007669"/>
    <property type="project" value="TreeGrafter"/>
</dbReference>
<keyword evidence="15" id="KW-0131">Cell cycle</keyword>
<sequence length="822" mass="91560">MPPRKRDYDDHTSDNGPSSPDAPPSSLPPSSPPNLPFDDDEDAPLFDENDMIDDLDEALEEEDGEDLFGENMHRDYNESAGQDTYDLGAEHIDDNDYDALDPAERRRVDALLDRRDGALSERRSGRSGAFLDDDQFGGDQGDIALPSRRRRRNQFDDGDSGDSDDSDDDPMNQPLGLEALADVKADSVAEWVTQPIVHKSIAREFKNFLLEYTDENGRSVYGTRIRTLGEVNSESLEVNYAHLLESKAILAYFLVVAPAEVLKIFDVVAMEAIELHYPYYTQIHSEVHVRISGLPTTFSLRDLRENQLNSLVRVTGVVTRRTGVFPQLKYIKFDCPKCGQVLGPYIQDSQAEVRISFCHNCQSRGPFLLNSEKTLYRNYQRITLQESPGTVPAGRLPRHRDIVLLWDLIDQAKPGDEVDLTGIYKNAYDGMLNAKNGFPVFATIIEANLVLRREAGRVGEVQLSDLEEREIVQLSKDPQIVNKLISSVAPSIYGHKDIKTAIACSLFGGVHKETGKVTLRGDINVLLLGDPGTAKSQLLKYAESTAHRAVFATGQGASAVGLTASVRKDPITREWTLEGGALVLADKGTCLIDEFDKMNDQDRTSIHEAMEQQSISISKAGIVTSLQARCAVIAAANPNGGRYNATIPFAQNVDLTEPILSRFDVLCVVRDIVEPEKDERLARFVVDSHSKAHPDGSHPGEQDDDELTSMEGPISQDMLRKYIHYARTHIKPQLLRLDQERIASLYSQLRKESLATGSFPITVRHLESIIRLAESFAKMRLSEYVSKIDVDRAVRVTVDSFIGSQKASVRRNLARSFARFTN</sequence>
<evidence type="ECO:0000256" key="15">
    <source>
        <dbReference type="ARBA" id="ARBA00023306"/>
    </source>
</evidence>
<accession>A0A2T0FMN8</accession>
<dbReference type="GO" id="GO:0000727">
    <property type="term" value="P:double-strand break repair via break-induced replication"/>
    <property type="evidence" value="ECO:0007669"/>
    <property type="project" value="UniProtKB-ARBA"/>
</dbReference>
<dbReference type="PRINTS" id="PR01658">
    <property type="entry name" value="MCMPROTEIN2"/>
</dbReference>
<dbReference type="GO" id="GO:0006279">
    <property type="term" value="P:premeiotic DNA replication"/>
    <property type="evidence" value="ECO:0007669"/>
    <property type="project" value="UniProtKB-ARBA"/>
</dbReference>
<dbReference type="Pfam" id="PF12619">
    <property type="entry name" value="MCM2_N"/>
    <property type="match status" value="1"/>
</dbReference>
<evidence type="ECO:0000256" key="11">
    <source>
        <dbReference type="ARBA" id="ARBA00022833"/>
    </source>
</evidence>
<evidence type="ECO:0000256" key="6">
    <source>
        <dbReference type="ARBA" id="ARBA00022723"/>
    </source>
</evidence>
<dbReference type="STRING" id="45607.A0A2T0FMN8"/>
<feature type="compositionally biased region" description="Pro residues" evidence="19">
    <location>
        <begin position="20"/>
        <end position="35"/>
    </location>
</feature>
<dbReference type="InterPro" id="IPR012340">
    <property type="entry name" value="NA-bd_OB-fold"/>
</dbReference>
<feature type="region of interest" description="Disordered" evidence="19">
    <location>
        <begin position="62"/>
        <end position="100"/>
    </location>
</feature>
<name>A0A2T0FMN8_9ASCO</name>
<comment type="similarity">
    <text evidence="2">Belongs to the MCM family.</text>
</comment>
<dbReference type="Pfam" id="PF17855">
    <property type="entry name" value="MCM_lid"/>
    <property type="match status" value="1"/>
</dbReference>
<dbReference type="GO" id="GO:0005656">
    <property type="term" value="C:nuclear pre-replicative complex"/>
    <property type="evidence" value="ECO:0007669"/>
    <property type="project" value="UniProtKB-ARBA"/>
</dbReference>
<dbReference type="PROSITE" id="PS00847">
    <property type="entry name" value="MCM_1"/>
    <property type="match status" value="1"/>
</dbReference>
<proteinExistence type="inferred from homology"/>
<keyword evidence="9" id="KW-0378">Hydrolase</keyword>
<dbReference type="Pfam" id="PF17207">
    <property type="entry name" value="MCM_OB"/>
    <property type="match status" value="1"/>
</dbReference>
<keyword evidence="11" id="KW-0862">Zinc</keyword>
<gene>
    <name evidence="21" type="ORF">B9G98_03883</name>
</gene>
<keyword evidence="13" id="KW-0238">DNA-binding</keyword>
<dbReference type="PANTHER" id="PTHR11630">
    <property type="entry name" value="DNA REPLICATION LICENSING FACTOR MCM FAMILY MEMBER"/>
    <property type="match status" value="1"/>
</dbReference>
<organism evidence="21 22">
    <name type="scientific">Wickerhamiella sorbophila</name>
    <dbReference type="NCBI Taxonomy" id="45607"/>
    <lineage>
        <taxon>Eukaryota</taxon>
        <taxon>Fungi</taxon>
        <taxon>Dikarya</taxon>
        <taxon>Ascomycota</taxon>
        <taxon>Saccharomycotina</taxon>
        <taxon>Dipodascomycetes</taxon>
        <taxon>Dipodascales</taxon>
        <taxon>Trichomonascaceae</taxon>
        <taxon>Wickerhamiella</taxon>
    </lineage>
</organism>
<dbReference type="InterPro" id="IPR018525">
    <property type="entry name" value="MCM_CS"/>
</dbReference>
<comment type="subcellular location">
    <subcellularLocation>
        <location evidence="1">Nucleus</location>
    </subcellularLocation>
</comment>
<dbReference type="InterPro" id="IPR001208">
    <property type="entry name" value="MCM_dom"/>
</dbReference>
<dbReference type="EC" id="3.6.4.12" evidence="3"/>
<evidence type="ECO:0000256" key="5">
    <source>
        <dbReference type="ARBA" id="ARBA00022705"/>
    </source>
</evidence>
<dbReference type="Pfam" id="PF14551">
    <property type="entry name" value="MCM_N"/>
    <property type="match status" value="1"/>
</dbReference>
<dbReference type="InterPro" id="IPR033762">
    <property type="entry name" value="MCM_OB"/>
</dbReference>
<dbReference type="FunFam" id="3.40.50.300:FF:000138">
    <property type="entry name" value="DNA helicase"/>
    <property type="match status" value="1"/>
</dbReference>
<dbReference type="GO" id="GO:0071162">
    <property type="term" value="C:CMG complex"/>
    <property type="evidence" value="ECO:0007669"/>
    <property type="project" value="UniProtKB-ARBA"/>
</dbReference>
<comment type="catalytic activity">
    <reaction evidence="16">
        <text>ATP + H2O = ADP + phosphate + H(+)</text>
        <dbReference type="Rhea" id="RHEA:13065"/>
        <dbReference type="ChEBI" id="CHEBI:15377"/>
        <dbReference type="ChEBI" id="CHEBI:15378"/>
        <dbReference type="ChEBI" id="CHEBI:30616"/>
        <dbReference type="ChEBI" id="CHEBI:43474"/>
        <dbReference type="ChEBI" id="CHEBI:456216"/>
        <dbReference type="EC" id="3.6.4.12"/>
    </reaction>
</comment>
<keyword evidence="14" id="KW-0539">Nucleus</keyword>
<dbReference type="FunFam" id="2.20.28.10:FF:000002">
    <property type="entry name" value="DNA helicase"/>
    <property type="match status" value="1"/>
</dbReference>
<dbReference type="InterPro" id="IPR008045">
    <property type="entry name" value="MCM2"/>
</dbReference>
<feature type="compositionally biased region" description="Acidic residues" evidence="19">
    <location>
        <begin position="156"/>
        <end position="170"/>
    </location>
</feature>
<dbReference type="Gene3D" id="3.40.50.300">
    <property type="entry name" value="P-loop containing nucleotide triphosphate hydrolases"/>
    <property type="match status" value="1"/>
</dbReference>